<dbReference type="OrthoDB" id="2278877at2759"/>
<dbReference type="STRING" id="78410.A0A0P7BG65"/>
<comment type="caution">
    <text evidence="2">The sequence shown here is derived from an EMBL/GenBank/DDBJ whole genome shotgun (WGS) entry which is preliminary data.</text>
</comment>
<accession>A0A0P7BG65</accession>
<keyword evidence="3" id="KW-1185">Reference proteome</keyword>
<name>A0A0P7BG65_9HYPO</name>
<gene>
    <name evidence="2" type="ORF">AK830_g7457</name>
</gene>
<reference evidence="2 3" key="1">
    <citation type="submission" date="2015-09" db="EMBL/GenBank/DDBJ databases">
        <title>Draft genome of a European isolate of the apple canker pathogen Neonectria ditissima.</title>
        <authorList>
            <person name="Gomez-Cortecero A."/>
            <person name="Harrison R.J."/>
            <person name="Armitage A.D."/>
        </authorList>
    </citation>
    <scope>NUCLEOTIDE SEQUENCE [LARGE SCALE GENOMIC DNA]</scope>
    <source>
        <strain evidence="2 3">R09/05</strain>
    </source>
</reference>
<dbReference type="EMBL" id="LKCW01000116">
    <property type="protein sequence ID" value="KPM39098.1"/>
    <property type="molecule type" value="Genomic_DNA"/>
</dbReference>
<evidence type="ECO:0000313" key="3">
    <source>
        <dbReference type="Proteomes" id="UP000050424"/>
    </source>
</evidence>
<evidence type="ECO:0000313" key="2">
    <source>
        <dbReference type="EMBL" id="KPM39098.1"/>
    </source>
</evidence>
<protein>
    <submittedName>
        <fullName evidence="2">Uncharacterized protein</fullName>
    </submittedName>
</protein>
<sequence length="1395" mass="152840">MLKSGFKTHRGHVEFQMYGPTDAELKGLSKYFGKHVSTKGLNNALDEDAIFNNFFNATLIKKLGDGSKQKTQSSPWVPDKAELKKLFDVGISHYILFTMFELRATLHITTLIGIIARAVIFYDPKRPVRIYTTNPIPQRVWDKILHYWCQVSKIERYQKNASDPVAAEAYKDTFSALDPWAGEGLELKTIDGSTLREYLRAEEPLPSPSYWANHDPNKKSIFNIIRNVPGYDIFAVLARHIKIKHLGSFADLLVYLVENNKLKRQGAINADTKGAAKGRPLLGALAYLVFGAEEDVQGPLVNPLQWPVQLLDVAVQDLGIHGKTFKHGSGIQQLTLRIPPPPNGEKVLTWDVPNKARLLGRGKFSIHISEYIEIVCEWLALPDPRRPVVYHIQFANDKFETEGFPVNIVDMMAAFDGVSVDFATAATEALLPGSFNAEKPLGDSVEFSEAGFTLCRDLRGARGLRLHGVFGKFSLVNVPDWRPFREYAGKPRLEGFLGDVQIPSPTIRLALSDLQLVLWDKVKLEHVTLDAGSTSKSGLDFTFGAQLKLDEHTLFTSLGYLEKLPYGGITDEKGGLVDTTGWFIEATYDGDIDPLAIVRDLTGRDTGSELSNLNVRNVPSPDKEHGIVISNLVISLQKSTGSGTIHIAADTDWGIFDHIELAATYSGPNSWGFCIGLQFKDNLLSLIPTELTQGFGKFVEVNDTFVAFYVGKIRTQEAGPMNKRLPPPPGSRTVKASNLQLALAVSTTLRVTDKLGMLKTWIGGGELELDGYVNSNSFGLSAKVLEKIQLGKDESTGEYDIVITGRLSVAAGPGFEVAIAGDMDIRCPLVTRDLIMLRNTGFVLKTDGGVGVRGQVLGTLRDLFGIEGLEADGLSIEAIFSGKANVPELLSFTGRLKLRSENAGGHIALYYAKHSLSDCYFAGRLENLDMAVLLKFFLAPSGLPTAAWDFLKGKFVIDKLRLEAALKDVEIEQLGINVKQGFFYEASLYIDAGSSPWHRYSCFEVRSKMLRFTTMMSPLFFGGSETFFSLKRGSLKAIDYLLTRKGDMDPDMMHNGPVISISTREGDTPVFMTGDLTFIGFRSYVRATGNKDGFDFATGGSFKIEGLGLTAGAGVGVTVYLRPDEHIAGGTLKLNFDASLSLPKMSLSGLNLNIDLPKVSVDLVGFAATLDVEVGWANSANGLKANLAYTAKALGLTETFTIGFSLTPEELGSLRDVGQMVIKDFLAEFGKSAFKIIGKAADKVVTLVKNTFSMVGKAVLEASTILCDMFPENIIRSVGREQLGIEKQYFMSAVMDVIQRVHDYDSVEAMRITGELYGIPMGIEDLHRCIQEQVDAEPHSRSLYPPQRTDAGLGRKSAPGFSLDDQPSPSLVNKAADTSSTGSDDESDESLLSKP</sequence>
<organism evidence="2 3">
    <name type="scientific">Neonectria ditissima</name>
    <dbReference type="NCBI Taxonomy" id="78410"/>
    <lineage>
        <taxon>Eukaryota</taxon>
        <taxon>Fungi</taxon>
        <taxon>Dikarya</taxon>
        <taxon>Ascomycota</taxon>
        <taxon>Pezizomycotina</taxon>
        <taxon>Sordariomycetes</taxon>
        <taxon>Hypocreomycetidae</taxon>
        <taxon>Hypocreales</taxon>
        <taxon>Nectriaceae</taxon>
        <taxon>Neonectria</taxon>
    </lineage>
</organism>
<dbReference type="Proteomes" id="UP000050424">
    <property type="component" value="Unassembled WGS sequence"/>
</dbReference>
<feature type="region of interest" description="Disordered" evidence="1">
    <location>
        <begin position="1337"/>
        <end position="1395"/>
    </location>
</feature>
<proteinExistence type="predicted"/>
<evidence type="ECO:0000256" key="1">
    <source>
        <dbReference type="SAM" id="MobiDB-lite"/>
    </source>
</evidence>